<gene>
    <name evidence="1" type="ORF">I215_10985</name>
</gene>
<protein>
    <recommendedName>
        <fullName evidence="3">Lipocalin-like domain-containing protein</fullName>
    </recommendedName>
</protein>
<organism evidence="1 2">
    <name type="scientific">Galbibacter marinus</name>
    <dbReference type="NCBI Taxonomy" id="555500"/>
    <lineage>
        <taxon>Bacteria</taxon>
        <taxon>Pseudomonadati</taxon>
        <taxon>Bacteroidota</taxon>
        <taxon>Flavobacteriia</taxon>
        <taxon>Flavobacteriales</taxon>
        <taxon>Flavobacteriaceae</taxon>
        <taxon>Galbibacter</taxon>
    </lineage>
</organism>
<name>K2QJ45_9FLAO</name>
<proteinExistence type="predicted"/>
<dbReference type="AlphaFoldDB" id="K2QJ45"/>
<comment type="caution">
    <text evidence="1">The sequence shown here is derived from an EMBL/GenBank/DDBJ whole genome shotgun (WGS) entry which is preliminary data.</text>
</comment>
<sequence>MNKFTTLLSKIASSLNIEIGHYDDVGQIIGRWEAISYEEKLYENGKLSNEDILMYSNDSYFEMVFKKNNRFIQVEKFKNIGQDMVEKSSRTGTYSIKGGQIILVYGSISEGSNTVTLDFDISNNELITINDYQQSDLDDVYRHVSKRVFLKI</sequence>
<evidence type="ECO:0000313" key="1">
    <source>
        <dbReference type="EMBL" id="EKF54707.1"/>
    </source>
</evidence>
<dbReference type="OrthoDB" id="996269at2"/>
<accession>K2QJ45</accession>
<dbReference type="RefSeq" id="WP_008992037.1">
    <property type="nucleotide sequence ID" value="NZ_AMSG01000016.1"/>
</dbReference>
<dbReference type="EMBL" id="AMSG01000016">
    <property type="protein sequence ID" value="EKF54707.1"/>
    <property type="molecule type" value="Genomic_DNA"/>
</dbReference>
<dbReference type="Proteomes" id="UP000007364">
    <property type="component" value="Unassembled WGS sequence"/>
</dbReference>
<keyword evidence="2" id="KW-1185">Reference proteome</keyword>
<reference evidence="1 2" key="1">
    <citation type="journal article" date="2012" name="J. Bacteriol.">
        <title>Genome Sequence of Galbibacter marinum Type Strain ck-I2-15.</title>
        <authorList>
            <person name="Lai Q."/>
            <person name="Li C."/>
            <person name="Shao Z."/>
        </authorList>
    </citation>
    <scope>NUCLEOTIDE SEQUENCE [LARGE SCALE GENOMIC DNA]</scope>
    <source>
        <strain evidence="2">ck-I2-15</strain>
    </source>
</reference>
<evidence type="ECO:0008006" key="3">
    <source>
        <dbReference type="Google" id="ProtNLM"/>
    </source>
</evidence>
<evidence type="ECO:0000313" key="2">
    <source>
        <dbReference type="Proteomes" id="UP000007364"/>
    </source>
</evidence>